<dbReference type="InterPro" id="IPR015590">
    <property type="entry name" value="Aldehyde_DH_dom"/>
</dbReference>
<proteinExistence type="inferred from homology"/>
<dbReference type="CDD" id="cd07079">
    <property type="entry name" value="ALDH_F18-19_ProA-GPR"/>
    <property type="match status" value="1"/>
</dbReference>
<dbReference type="InterPro" id="IPR000965">
    <property type="entry name" value="GPR_dom"/>
</dbReference>
<dbReference type="GO" id="GO:0005737">
    <property type="term" value="C:cytoplasm"/>
    <property type="evidence" value="ECO:0007669"/>
    <property type="project" value="UniProtKB-SubCell"/>
</dbReference>
<dbReference type="RefSeq" id="WP_149841579.1">
    <property type="nucleotide sequence ID" value="NZ_VUOC01000004.1"/>
</dbReference>
<organism evidence="9 10">
    <name type="scientific">Chitinophaga agrisoli</name>
    <dbReference type="NCBI Taxonomy" id="2607653"/>
    <lineage>
        <taxon>Bacteria</taxon>
        <taxon>Pseudomonadati</taxon>
        <taxon>Bacteroidota</taxon>
        <taxon>Chitinophagia</taxon>
        <taxon>Chitinophagales</taxon>
        <taxon>Chitinophagaceae</taxon>
        <taxon>Chitinophaga</taxon>
    </lineage>
</organism>
<dbReference type="Gene3D" id="3.40.309.10">
    <property type="entry name" value="Aldehyde Dehydrogenase, Chain A, domain 2"/>
    <property type="match status" value="1"/>
</dbReference>
<dbReference type="EMBL" id="VUOC01000004">
    <property type="protein sequence ID" value="KAA2240401.1"/>
    <property type="molecule type" value="Genomic_DNA"/>
</dbReference>
<evidence type="ECO:0000256" key="7">
    <source>
        <dbReference type="HAMAP-Rule" id="MF_00412"/>
    </source>
</evidence>
<comment type="subcellular location">
    <subcellularLocation>
        <location evidence="7">Cytoplasm</location>
    </subcellularLocation>
</comment>
<dbReference type="PANTHER" id="PTHR11063:SF8">
    <property type="entry name" value="DELTA-1-PYRROLINE-5-CARBOXYLATE SYNTHASE"/>
    <property type="match status" value="1"/>
</dbReference>
<dbReference type="InterPro" id="IPR020593">
    <property type="entry name" value="G-glutamylP_reductase_CS"/>
</dbReference>
<dbReference type="NCBIfam" id="TIGR00407">
    <property type="entry name" value="proA"/>
    <property type="match status" value="1"/>
</dbReference>
<evidence type="ECO:0000313" key="10">
    <source>
        <dbReference type="Proteomes" id="UP000324611"/>
    </source>
</evidence>
<dbReference type="PANTHER" id="PTHR11063">
    <property type="entry name" value="GLUTAMATE SEMIALDEHYDE DEHYDROGENASE"/>
    <property type="match status" value="1"/>
</dbReference>
<dbReference type="Proteomes" id="UP000324611">
    <property type="component" value="Unassembled WGS sequence"/>
</dbReference>
<name>A0A5B2VMU8_9BACT</name>
<dbReference type="PROSITE" id="PS01223">
    <property type="entry name" value="PROA"/>
    <property type="match status" value="1"/>
</dbReference>
<dbReference type="InterPro" id="IPR016161">
    <property type="entry name" value="Ald_DH/histidinol_DH"/>
</dbReference>
<accession>A0A5B2VMU8</accession>
<sequence>MTSIISILEKAQQATTAVKTLPDQQKQQLLQKLAMRLQEHSAAIVAANQQDLARMADTDPKKDRLLLDEKRIQQLSDSLLDIAALPDPANQLLMERKLDNGLLVQKRTAPLGVVGVIYESRPNVTVDVAALCIRSGNVCVLRGGSDAFYTNTCVVGLIQQVLEEFKLPAAIVQLLPVDRELVMELLTAVKYVDIIIPRGSQQLIDFVRANARVPVIETGAGVCHTYVERTADLLQASAIVTNAKVSRPSVCNALDTVLVDGPVARDLLQLLAPALQAYQVEIFADDTAYPILEQLGYPQLQHATPEDFGREFLDFKCSIKIVDSADEALAHIRNYSSKHSEAIVSTDAAISERFMNEVDAAAVYINASTRFTDGGVFGLGAEIGISTQKLHARGPFALEKLVTEKWYVYGNGQVRV</sequence>
<dbReference type="InterPro" id="IPR016163">
    <property type="entry name" value="Ald_DH_C"/>
</dbReference>
<dbReference type="InterPro" id="IPR012134">
    <property type="entry name" value="Glu-5-SA_DH"/>
</dbReference>
<feature type="domain" description="Aldehyde dehydrogenase" evidence="8">
    <location>
        <begin position="6"/>
        <end position="281"/>
    </location>
</feature>
<keyword evidence="2 7" id="KW-0028">Amino-acid biosynthesis</keyword>
<dbReference type="SUPFAM" id="SSF53720">
    <property type="entry name" value="ALDH-like"/>
    <property type="match status" value="1"/>
</dbReference>
<comment type="catalytic activity">
    <reaction evidence="6 7">
        <text>L-glutamate 5-semialdehyde + phosphate + NADP(+) = L-glutamyl 5-phosphate + NADPH + H(+)</text>
        <dbReference type="Rhea" id="RHEA:19541"/>
        <dbReference type="ChEBI" id="CHEBI:15378"/>
        <dbReference type="ChEBI" id="CHEBI:43474"/>
        <dbReference type="ChEBI" id="CHEBI:57783"/>
        <dbReference type="ChEBI" id="CHEBI:58066"/>
        <dbReference type="ChEBI" id="CHEBI:58274"/>
        <dbReference type="ChEBI" id="CHEBI:58349"/>
        <dbReference type="EC" id="1.2.1.41"/>
    </reaction>
</comment>
<dbReference type="NCBIfam" id="NF001221">
    <property type="entry name" value="PRK00197.1"/>
    <property type="match status" value="1"/>
</dbReference>
<dbReference type="GO" id="GO:0004350">
    <property type="term" value="F:glutamate-5-semialdehyde dehydrogenase activity"/>
    <property type="evidence" value="ECO:0007669"/>
    <property type="project" value="UniProtKB-UniRule"/>
</dbReference>
<reference evidence="9 10" key="1">
    <citation type="submission" date="2019-09" db="EMBL/GenBank/DDBJ databases">
        <title>Chitinophaga ginsengihumi sp. nov., isolated from soil of ginseng rhizosphere.</title>
        <authorList>
            <person name="Lee J."/>
        </authorList>
    </citation>
    <scope>NUCLEOTIDE SEQUENCE [LARGE SCALE GENOMIC DNA]</scope>
    <source>
        <strain evidence="9 10">BN140078</strain>
    </source>
</reference>
<comment type="pathway">
    <text evidence="1 7">Amino-acid biosynthesis; L-proline biosynthesis; L-glutamate 5-semialdehyde from L-glutamate: step 2/2.</text>
</comment>
<dbReference type="GO" id="GO:0050661">
    <property type="term" value="F:NADP binding"/>
    <property type="evidence" value="ECO:0007669"/>
    <property type="project" value="InterPro"/>
</dbReference>
<protein>
    <recommendedName>
        <fullName evidence="7">Gamma-glutamyl phosphate reductase</fullName>
        <shortName evidence="7">GPR</shortName>
        <ecNumber evidence="7">1.2.1.41</ecNumber>
    </recommendedName>
    <alternativeName>
        <fullName evidence="7">Glutamate-5-semialdehyde dehydrogenase</fullName>
    </alternativeName>
    <alternativeName>
        <fullName evidence="7">Glutamyl-gamma-semialdehyde dehydrogenase</fullName>
        <shortName evidence="7">GSA dehydrogenase</shortName>
    </alternativeName>
</protein>
<dbReference type="EC" id="1.2.1.41" evidence="7"/>
<dbReference type="Gene3D" id="3.40.605.10">
    <property type="entry name" value="Aldehyde Dehydrogenase, Chain A, domain 1"/>
    <property type="match status" value="1"/>
</dbReference>
<evidence type="ECO:0000313" key="9">
    <source>
        <dbReference type="EMBL" id="KAA2240401.1"/>
    </source>
</evidence>
<dbReference type="GO" id="GO:0055129">
    <property type="term" value="P:L-proline biosynthetic process"/>
    <property type="evidence" value="ECO:0007669"/>
    <property type="project" value="UniProtKB-UniRule"/>
</dbReference>
<dbReference type="HAMAP" id="MF_00412">
    <property type="entry name" value="ProA"/>
    <property type="match status" value="1"/>
</dbReference>
<keyword evidence="5 7" id="KW-0560">Oxidoreductase</keyword>
<dbReference type="Pfam" id="PF00171">
    <property type="entry name" value="Aldedh"/>
    <property type="match status" value="1"/>
</dbReference>
<evidence type="ECO:0000256" key="4">
    <source>
        <dbReference type="ARBA" id="ARBA00022857"/>
    </source>
</evidence>
<keyword evidence="10" id="KW-1185">Reference proteome</keyword>
<evidence type="ECO:0000259" key="8">
    <source>
        <dbReference type="Pfam" id="PF00171"/>
    </source>
</evidence>
<dbReference type="PIRSF" id="PIRSF000151">
    <property type="entry name" value="GPR"/>
    <property type="match status" value="1"/>
</dbReference>
<evidence type="ECO:0000256" key="5">
    <source>
        <dbReference type="ARBA" id="ARBA00023002"/>
    </source>
</evidence>
<comment type="function">
    <text evidence="7">Catalyzes the NADPH-dependent reduction of L-glutamate 5-phosphate into L-glutamate 5-semialdehyde and phosphate. The product spontaneously undergoes cyclization to form 1-pyrroline-5-carboxylate.</text>
</comment>
<evidence type="ECO:0000256" key="3">
    <source>
        <dbReference type="ARBA" id="ARBA00022650"/>
    </source>
</evidence>
<reference evidence="9 10" key="2">
    <citation type="submission" date="2019-09" db="EMBL/GenBank/DDBJ databases">
        <authorList>
            <person name="Jin C."/>
        </authorList>
    </citation>
    <scope>NUCLEOTIDE SEQUENCE [LARGE SCALE GENOMIC DNA]</scope>
    <source>
        <strain evidence="9 10">BN140078</strain>
    </source>
</reference>
<dbReference type="FunFam" id="3.40.309.10:FF:000006">
    <property type="entry name" value="Gamma-glutamyl phosphate reductase"/>
    <property type="match status" value="1"/>
</dbReference>
<comment type="caution">
    <text evidence="9">The sequence shown here is derived from an EMBL/GenBank/DDBJ whole genome shotgun (WGS) entry which is preliminary data.</text>
</comment>
<evidence type="ECO:0000256" key="6">
    <source>
        <dbReference type="ARBA" id="ARBA00049024"/>
    </source>
</evidence>
<dbReference type="AlphaFoldDB" id="A0A5B2VMU8"/>
<evidence type="ECO:0000256" key="1">
    <source>
        <dbReference type="ARBA" id="ARBA00004985"/>
    </source>
</evidence>
<keyword evidence="4 7" id="KW-0521">NADP</keyword>
<evidence type="ECO:0000256" key="2">
    <source>
        <dbReference type="ARBA" id="ARBA00022605"/>
    </source>
</evidence>
<dbReference type="UniPathway" id="UPA00098">
    <property type="reaction ID" value="UER00360"/>
</dbReference>
<keyword evidence="3 7" id="KW-0641">Proline biosynthesis</keyword>
<keyword evidence="7" id="KW-0963">Cytoplasm</keyword>
<gene>
    <name evidence="7" type="primary">proA</name>
    <name evidence="9" type="ORF">F0L74_30055</name>
</gene>
<dbReference type="InterPro" id="IPR016162">
    <property type="entry name" value="Ald_DH_N"/>
</dbReference>
<comment type="similarity">
    <text evidence="7">Belongs to the gamma-glutamyl phosphate reductase family.</text>
</comment>